<dbReference type="Proteomes" id="UP000823399">
    <property type="component" value="Unassembled WGS sequence"/>
</dbReference>
<reference evidence="2" key="1">
    <citation type="journal article" date="2020" name="New Phytol.">
        <title>Comparative genomics reveals dynamic genome evolution in host specialist ectomycorrhizal fungi.</title>
        <authorList>
            <person name="Lofgren L.A."/>
            <person name="Nguyen N.H."/>
            <person name="Vilgalys R."/>
            <person name="Ruytinx J."/>
            <person name="Liao H.L."/>
            <person name="Branco S."/>
            <person name="Kuo A."/>
            <person name="LaButti K."/>
            <person name="Lipzen A."/>
            <person name="Andreopoulos W."/>
            <person name="Pangilinan J."/>
            <person name="Riley R."/>
            <person name="Hundley H."/>
            <person name="Na H."/>
            <person name="Barry K."/>
            <person name="Grigoriev I.V."/>
            <person name="Stajich J.E."/>
            <person name="Kennedy P.G."/>
        </authorList>
    </citation>
    <scope>NUCLEOTIDE SEQUENCE</scope>
    <source>
        <strain evidence="2">FC423</strain>
    </source>
</reference>
<proteinExistence type="predicted"/>
<comment type="caution">
    <text evidence="2">The sequence shown here is derived from an EMBL/GenBank/DDBJ whole genome shotgun (WGS) entry which is preliminary data.</text>
</comment>
<evidence type="ECO:0000313" key="2">
    <source>
        <dbReference type="EMBL" id="KAG2119835.1"/>
    </source>
</evidence>
<evidence type="ECO:0000256" key="1">
    <source>
        <dbReference type="SAM" id="SignalP"/>
    </source>
</evidence>
<name>A0A9P7FIT8_9AGAM</name>
<evidence type="ECO:0000313" key="3">
    <source>
        <dbReference type="Proteomes" id="UP000823399"/>
    </source>
</evidence>
<dbReference type="AlphaFoldDB" id="A0A9P7FIT8"/>
<dbReference type="EMBL" id="JABBWM010000002">
    <property type="protein sequence ID" value="KAG2119835.1"/>
    <property type="molecule type" value="Genomic_DNA"/>
</dbReference>
<organism evidence="2 3">
    <name type="scientific">Suillus discolor</name>
    <dbReference type="NCBI Taxonomy" id="1912936"/>
    <lineage>
        <taxon>Eukaryota</taxon>
        <taxon>Fungi</taxon>
        <taxon>Dikarya</taxon>
        <taxon>Basidiomycota</taxon>
        <taxon>Agaricomycotina</taxon>
        <taxon>Agaricomycetes</taxon>
        <taxon>Agaricomycetidae</taxon>
        <taxon>Boletales</taxon>
        <taxon>Suillineae</taxon>
        <taxon>Suillaceae</taxon>
        <taxon>Suillus</taxon>
    </lineage>
</organism>
<gene>
    <name evidence="2" type="ORF">F5147DRAFT_122671</name>
</gene>
<dbReference type="RefSeq" id="XP_041299661.1">
    <property type="nucleotide sequence ID" value="XM_041428140.1"/>
</dbReference>
<keyword evidence="3" id="KW-1185">Reference proteome</keyword>
<protein>
    <submittedName>
        <fullName evidence="2">Uncharacterized protein</fullName>
    </submittedName>
</protein>
<feature type="chain" id="PRO_5040385429" evidence="1">
    <location>
        <begin position="21"/>
        <end position="93"/>
    </location>
</feature>
<feature type="signal peptide" evidence="1">
    <location>
        <begin position="1"/>
        <end position="20"/>
    </location>
</feature>
<dbReference type="GeneID" id="64690399"/>
<keyword evidence="1" id="KW-0732">Signal</keyword>
<sequence length="93" mass="10469">MDILWRTLAASIVSTRLASAEINSPCLDPIFCLRCKGEIGFKLKRSSWARDSTTFRQPEIKPPGSHAFCRSSKESPGQLKWPDDQGLILEFDD</sequence>
<accession>A0A9P7FIT8</accession>